<dbReference type="OMA" id="AITMLCK"/>
<dbReference type="OrthoDB" id="754047at2759"/>
<feature type="transmembrane region" description="Helical" evidence="7">
    <location>
        <begin position="178"/>
        <end position="198"/>
    </location>
</feature>
<feature type="transmembrane region" description="Helical" evidence="7">
    <location>
        <begin position="283"/>
        <end position="302"/>
    </location>
</feature>
<evidence type="ECO:0000313" key="9">
    <source>
        <dbReference type="Proteomes" id="UP000007800"/>
    </source>
</evidence>
<dbReference type="PANTHER" id="PTHR31585:SF51">
    <property type="entry name" value="TRANSPORTER, PUTATIVE-RELATED"/>
    <property type="match status" value="1"/>
</dbReference>
<feature type="transmembrane region" description="Helical" evidence="7">
    <location>
        <begin position="210"/>
        <end position="233"/>
    </location>
</feature>
<dbReference type="Proteomes" id="UP000007800">
    <property type="component" value="Unassembled WGS sequence"/>
</dbReference>
<feature type="non-terminal residue" evidence="8">
    <location>
        <position position="318"/>
    </location>
</feature>
<dbReference type="InterPro" id="IPR036259">
    <property type="entry name" value="MFS_trans_sf"/>
</dbReference>
<dbReference type="SUPFAM" id="SSF103473">
    <property type="entry name" value="MFS general substrate transporter"/>
    <property type="match status" value="1"/>
</dbReference>
<protein>
    <submittedName>
        <fullName evidence="8">Uncharacterized protein</fullName>
    </submittedName>
</protein>
<dbReference type="EMBL" id="GG673034">
    <property type="protein sequence ID" value="EER16304.1"/>
    <property type="molecule type" value="Genomic_DNA"/>
</dbReference>
<dbReference type="Pfam" id="PF03092">
    <property type="entry name" value="BT1"/>
    <property type="match status" value="1"/>
</dbReference>
<dbReference type="InParanoid" id="C5KGT9"/>
<gene>
    <name evidence="8" type="ORF">Pmar_PMAR005485</name>
</gene>
<organism evidence="9">
    <name type="scientific">Perkinsus marinus (strain ATCC 50983 / TXsc)</name>
    <dbReference type="NCBI Taxonomy" id="423536"/>
    <lineage>
        <taxon>Eukaryota</taxon>
        <taxon>Sar</taxon>
        <taxon>Alveolata</taxon>
        <taxon>Perkinsozoa</taxon>
        <taxon>Perkinsea</taxon>
        <taxon>Perkinsida</taxon>
        <taxon>Perkinsidae</taxon>
        <taxon>Perkinsus</taxon>
    </lineage>
</organism>
<feature type="transmembrane region" description="Helical" evidence="7">
    <location>
        <begin position="254"/>
        <end position="277"/>
    </location>
</feature>
<dbReference type="AlphaFoldDB" id="C5KGT9"/>
<dbReference type="GeneID" id="9061529"/>
<evidence type="ECO:0000256" key="2">
    <source>
        <dbReference type="ARBA" id="ARBA00007015"/>
    </source>
</evidence>
<comment type="subcellular location">
    <subcellularLocation>
        <location evidence="1">Membrane</location>
        <topology evidence="1">Multi-pass membrane protein</topology>
    </subcellularLocation>
</comment>
<dbReference type="RefSeq" id="XP_002784508.1">
    <property type="nucleotide sequence ID" value="XM_002784462.1"/>
</dbReference>
<evidence type="ECO:0000256" key="5">
    <source>
        <dbReference type="ARBA" id="ARBA00022989"/>
    </source>
</evidence>
<proteinExistence type="inferred from homology"/>
<dbReference type="GO" id="GO:0016020">
    <property type="term" value="C:membrane"/>
    <property type="evidence" value="ECO:0007669"/>
    <property type="project" value="UniProtKB-SubCell"/>
</dbReference>
<keyword evidence="9" id="KW-1185">Reference proteome</keyword>
<feature type="transmembrane region" description="Helical" evidence="7">
    <location>
        <begin position="111"/>
        <end position="132"/>
    </location>
</feature>
<evidence type="ECO:0000256" key="7">
    <source>
        <dbReference type="SAM" id="Phobius"/>
    </source>
</evidence>
<keyword evidence="5 7" id="KW-1133">Transmembrane helix</keyword>
<evidence type="ECO:0000256" key="1">
    <source>
        <dbReference type="ARBA" id="ARBA00004141"/>
    </source>
</evidence>
<dbReference type="PANTHER" id="PTHR31585">
    <property type="entry name" value="FOLATE-BIOPTERIN TRANSPORTER 1, CHLOROPLASTIC"/>
    <property type="match status" value="1"/>
</dbReference>
<keyword evidence="6 7" id="KW-0472">Membrane</keyword>
<name>C5KGT9_PERM5</name>
<accession>C5KGT9</accession>
<reference evidence="8 9" key="1">
    <citation type="submission" date="2008-07" db="EMBL/GenBank/DDBJ databases">
        <authorList>
            <person name="El-Sayed N."/>
            <person name="Caler E."/>
            <person name="Inman J."/>
            <person name="Amedeo P."/>
            <person name="Hass B."/>
            <person name="Wortman J."/>
        </authorList>
    </citation>
    <scope>NUCLEOTIDE SEQUENCE [LARGE SCALE GENOMIC DNA]</scope>
    <source>
        <strain evidence="9">ATCC 50983 / TXsc</strain>
    </source>
</reference>
<comment type="similarity">
    <text evidence="2">Belongs to the major facilitator superfamily. Folate-biopterin transporter (TC 2.A.71) family.</text>
</comment>
<evidence type="ECO:0000256" key="4">
    <source>
        <dbReference type="ARBA" id="ARBA00022692"/>
    </source>
</evidence>
<evidence type="ECO:0000256" key="6">
    <source>
        <dbReference type="ARBA" id="ARBA00023136"/>
    </source>
</evidence>
<dbReference type="InterPro" id="IPR039309">
    <property type="entry name" value="BT1"/>
</dbReference>
<evidence type="ECO:0000313" key="8">
    <source>
        <dbReference type="EMBL" id="EER16304.1"/>
    </source>
</evidence>
<keyword evidence="3" id="KW-0813">Transport</keyword>
<evidence type="ECO:0000256" key="3">
    <source>
        <dbReference type="ARBA" id="ARBA00022448"/>
    </source>
</evidence>
<sequence>MPPPFPTGPSRAATAKGSLVERVPIVSAIYMLCKDFGWKLVTMLHFTNHWAKGYSYIMLSVVTPFYFRAMNVSGPDMDRYSSVVFMPWAMKPWLGVVSDSFAIFGYHKLPYMMIVSVLGLVGTILAVSLNLVESNAPIATVGLFMANLQLMGYDLLAEATYSSRLPAVPKSGPALVSYVWVGNQLLGLIATLLVGFIVENADGVWGLGGAQWAILTTIFTSSTVIIPATLNFFEEKRVTKEEVKAHREHLWRNQTTVAILSVVVGVMAVAYSIIGLLAASNTVTFVAGFLSLMFLTGSAFAVMKPSDRKVDVVQCDIA</sequence>
<keyword evidence="4 7" id="KW-0812">Transmembrane</keyword>